<reference evidence="1" key="1">
    <citation type="submission" date="2023-08" db="EMBL/GenBank/DDBJ databases">
        <title>Reference Genome Resource for the Citrus Pathogen Phytophthora citrophthora.</title>
        <authorList>
            <person name="Moller H."/>
            <person name="Coetzee B."/>
            <person name="Rose L.J."/>
            <person name="Van Niekerk J.M."/>
        </authorList>
    </citation>
    <scope>NUCLEOTIDE SEQUENCE</scope>
    <source>
        <strain evidence="1">STE-U-9442</strain>
    </source>
</reference>
<accession>A0AAD9GL82</accession>
<comment type="caution">
    <text evidence="1">The sequence shown here is derived from an EMBL/GenBank/DDBJ whole genome shotgun (WGS) entry which is preliminary data.</text>
</comment>
<gene>
    <name evidence="1" type="ORF">P3T76_007948</name>
</gene>
<protein>
    <submittedName>
        <fullName evidence="1">Uncharacterized protein</fullName>
    </submittedName>
</protein>
<dbReference type="AlphaFoldDB" id="A0AAD9GL82"/>
<proteinExistence type="predicted"/>
<sequence>MLKVEKGEAVNRQDILDGAVATIPDIAKRKASAQSSWATRFIKRNKLSDCMPTYPKRPKPNPTTTSTLPEKSMYEIIFLVHDDHEESAVESSFGVE</sequence>
<keyword evidence="2" id="KW-1185">Reference proteome</keyword>
<dbReference type="Proteomes" id="UP001259832">
    <property type="component" value="Unassembled WGS sequence"/>
</dbReference>
<name>A0AAD9GL82_9STRA</name>
<evidence type="ECO:0000313" key="1">
    <source>
        <dbReference type="EMBL" id="KAK1940497.1"/>
    </source>
</evidence>
<dbReference type="EMBL" id="JASMQC010000014">
    <property type="protein sequence ID" value="KAK1940497.1"/>
    <property type="molecule type" value="Genomic_DNA"/>
</dbReference>
<organism evidence="1 2">
    <name type="scientific">Phytophthora citrophthora</name>
    <dbReference type="NCBI Taxonomy" id="4793"/>
    <lineage>
        <taxon>Eukaryota</taxon>
        <taxon>Sar</taxon>
        <taxon>Stramenopiles</taxon>
        <taxon>Oomycota</taxon>
        <taxon>Peronosporomycetes</taxon>
        <taxon>Peronosporales</taxon>
        <taxon>Peronosporaceae</taxon>
        <taxon>Phytophthora</taxon>
    </lineage>
</organism>
<evidence type="ECO:0000313" key="2">
    <source>
        <dbReference type="Proteomes" id="UP001259832"/>
    </source>
</evidence>